<proteinExistence type="predicted"/>
<gene>
    <name evidence="2" type="ORF">CARUB_v10000773mg</name>
</gene>
<evidence type="ECO:0000256" key="1">
    <source>
        <dbReference type="SAM" id="MobiDB-lite"/>
    </source>
</evidence>
<evidence type="ECO:0000313" key="3">
    <source>
        <dbReference type="Proteomes" id="UP000029121"/>
    </source>
</evidence>
<sequence>MSSEKLNHTTTKDEELIKQCCLLLSDGDYKEVREIINKKKTVSNSKLQDEFERAGVIADILYAAENPLPDGSSDLYGMVRVTPPGPLLVKDFVKIMYLLCDSNNQFPFSDKACIKALSAWSLLCSQAIKDGDDLSQTQGIILGDIDVGGSISGDGNTLIQTQGNFHGDIDVGGNKIDDGNTHGQTQEYVFGDIDVRGSQTGDGDTFDQTQGYVPGDVTDDNQNGDGETLDQNRGKILKDIDVGNNQSGDGEIPDQTQGNVFGDIIGNNQSDDWDILGQTQRDVFRDIFGDSQSDDGENFDQTQENVLGDIDVGNNQNSDGENLDQTQENFPRDIIYGSQNGDEDTLDQTQGNVHEVIIADSQMSDKSGGHITDVGGVRREDSNGGEHKRKREINSFIFSDLLAPKDFEDSKAMNVNPFLLPPEKTHALHNESPLEEASFVPKNPKVGPQPDDEVIIISDDEVIIISDDEEEEVDGLMDISMARTAKRCIVNGIQVKMIPCKKEKN</sequence>
<dbReference type="AlphaFoldDB" id="R0H6K7"/>
<name>R0H6K7_9BRAS</name>
<accession>R0H6K7</accession>
<organism evidence="2 3">
    <name type="scientific">Capsella rubella</name>
    <dbReference type="NCBI Taxonomy" id="81985"/>
    <lineage>
        <taxon>Eukaryota</taxon>
        <taxon>Viridiplantae</taxon>
        <taxon>Streptophyta</taxon>
        <taxon>Embryophyta</taxon>
        <taxon>Tracheophyta</taxon>
        <taxon>Spermatophyta</taxon>
        <taxon>Magnoliopsida</taxon>
        <taxon>eudicotyledons</taxon>
        <taxon>Gunneridae</taxon>
        <taxon>Pentapetalae</taxon>
        <taxon>rosids</taxon>
        <taxon>malvids</taxon>
        <taxon>Brassicales</taxon>
        <taxon>Brassicaceae</taxon>
        <taxon>Camelineae</taxon>
        <taxon>Capsella</taxon>
    </lineage>
</organism>
<dbReference type="EMBL" id="KB870810">
    <property type="protein sequence ID" value="EOA20455.1"/>
    <property type="molecule type" value="Genomic_DNA"/>
</dbReference>
<feature type="compositionally biased region" description="Basic and acidic residues" evidence="1">
    <location>
        <begin position="376"/>
        <end position="386"/>
    </location>
</feature>
<feature type="region of interest" description="Disordered" evidence="1">
    <location>
        <begin position="358"/>
        <end position="388"/>
    </location>
</feature>
<evidence type="ECO:0000313" key="2">
    <source>
        <dbReference type="EMBL" id="EOA20455.1"/>
    </source>
</evidence>
<keyword evidence="3" id="KW-1185">Reference proteome</keyword>
<reference evidence="3" key="1">
    <citation type="journal article" date="2013" name="Nat. Genet.">
        <title>The Capsella rubella genome and the genomic consequences of rapid mating system evolution.</title>
        <authorList>
            <person name="Slotte T."/>
            <person name="Hazzouri K.M."/>
            <person name="Agren J.A."/>
            <person name="Koenig D."/>
            <person name="Maumus F."/>
            <person name="Guo Y.L."/>
            <person name="Steige K."/>
            <person name="Platts A.E."/>
            <person name="Escobar J.S."/>
            <person name="Newman L.K."/>
            <person name="Wang W."/>
            <person name="Mandakova T."/>
            <person name="Vello E."/>
            <person name="Smith L.M."/>
            <person name="Henz S.R."/>
            <person name="Steffen J."/>
            <person name="Takuno S."/>
            <person name="Brandvain Y."/>
            <person name="Coop G."/>
            <person name="Andolfatto P."/>
            <person name="Hu T.T."/>
            <person name="Blanchette M."/>
            <person name="Clark R.M."/>
            <person name="Quesneville H."/>
            <person name="Nordborg M."/>
            <person name="Gaut B.S."/>
            <person name="Lysak M.A."/>
            <person name="Jenkins J."/>
            <person name="Grimwood J."/>
            <person name="Chapman J."/>
            <person name="Prochnik S."/>
            <person name="Shu S."/>
            <person name="Rokhsar D."/>
            <person name="Schmutz J."/>
            <person name="Weigel D."/>
            <person name="Wright S.I."/>
        </authorList>
    </citation>
    <scope>NUCLEOTIDE SEQUENCE [LARGE SCALE GENOMIC DNA]</scope>
    <source>
        <strain evidence="3">cv. Monte Gargano</strain>
    </source>
</reference>
<protein>
    <submittedName>
        <fullName evidence="2">Uncharacterized protein</fullName>
    </submittedName>
</protein>
<feature type="region of interest" description="Disordered" evidence="1">
    <location>
        <begin position="197"/>
        <end position="233"/>
    </location>
</feature>
<feature type="compositionally biased region" description="Polar residues" evidence="1">
    <location>
        <begin position="197"/>
        <end position="211"/>
    </location>
</feature>
<feature type="compositionally biased region" description="Polar residues" evidence="1">
    <location>
        <begin position="220"/>
        <end position="229"/>
    </location>
</feature>
<dbReference type="Proteomes" id="UP000029121">
    <property type="component" value="Unassembled WGS sequence"/>
</dbReference>